<sequence>MLHKHTTAQSCAELLEQFERQPKGIQPGVQLQFVGVGPRDVYNISAPFLDKGEPIIAGRVESRETELSEVVFFHQRGESWVPHPSHAPYQLQDPFFTRIKGELIFGGVKLVMDPADPDKIISWVTEFYRGQDIASLSLFLTGPDHMKDVRLIELANGEIGVLTRPQGEKGGRGKIGFFKCAELEDITAERIADAPVFQDQFLELEWGGANEPHLLSNGLVGVLGHIASFEGEDRHYQAMTFAIHPDTFEKTPMKIIARRSSFPEGAAKRPDLTDVIFSGGIVRKPNGLADLYVGASDAEAYRIEIGDPFLEYEQL</sequence>
<reference evidence="1 2" key="1">
    <citation type="submission" date="2021-04" db="EMBL/GenBank/DDBJ databases">
        <title>Paenibacillus sp. DLE-14 whole genome sequence.</title>
        <authorList>
            <person name="Ham Y.J."/>
        </authorList>
    </citation>
    <scope>NUCLEOTIDE SEQUENCE [LARGE SCALE GENOMIC DNA]</scope>
    <source>
        <strain evidence="1 2">DLE-14</strain>
    </source>
</reference>
<dbReference type="SUPFAM" id="SSF75005">
    <property type="entry name" value="Arabinanase/levansucrase/invertase"/>
    <property type="match status" value="1"/>
</dbReference>
<proteinExistence type="predicted"/>
<gene>
    <name evidence="1" type="ORF">I8J30_08935</name>
</gene>
<dbReference type="Gene3D" id="2.115.10.20">
    <property type="entry name" value="Glycosyl hydrolase domain, family 43"/>
    <property type="match status" value="1"/>
</dbReference>
<evidence type="ECO:0000313" key="2">
    <source>
        <dbReference type="Proteomes" id="UP000673394"/>
    </source>
</evidence>
<dbReference type="Pfam" id="PF08950">
    <property type="entry name" value="DUF1861"/>
    <property type="match status" value="1"/>
</dbReference>
<dbReference type="InterPro" id="IPR015045">
    <property type="entry name" value="MPT-1-like_LmxM"/>
</dbReference>
<dbReference type="RefSeq" id="WP_210657610.1">
    <property type="nucleotide sequence ID" value="NZ_JAGKSP010000002.1"/>
</dbReference>
<dbReference type="PANTHER" id="PTHR37036">
    <property type="match status" value="1"/>
</dbReference>
<dbReference type="PANTHER" id="PTHR37036:SF2">
    <property type="entry name" value="DUF1861 FAMILY PROTEIN"/>
    <property type="match status" value="1"/>
</dbReference>
<dbReference type="EMBL" id="JAGKSP010000002">
    <property type="protein sequence ID" value="MBP3962825.1"/>
    <property type="molecule type" value="Genomic_DNA"/>
</dbReference>
<evidence type="ECO:0000313" key="1">
    <source>
        <dbReference type="EMBL" id="MBP3962825.1"/>
    </source>
</evidence>
<comment type="caution">
    <text evidence="1">The sequence shown here is derived from an EMBL/GenBank/DDBJ whole genome shotgun (WGS) entry which is preliminary data.</text>
</comment>
<accession>A0ABS5CBK1</accession>
<dbReference type="InterPro" id="IPR023296">
    <property type="entry name" value="Glyco_hydro_beta-prop_sf"/>
</dbReference>
<keyword evidence="2" id="KW-1185">Reference proteome</keyword>
<name>A0ABS5CBK1_9BACL</name>
<protein>
    <submittedName>
        <fullName evidence="1">DUF1861 family protein</fullName>
    </submittedName>
</protein>
<dbReference type="Proteomes" id="UP000673394">
    <property type="component" value="Unassembled WGS sequence"/>
</dbReference>
<organism evidence="1 2">
    <name type="scientific">Paenibacillus lignilyticus</name>
    <dbReference type="NCBI Taxonomy" id="1172615"/>
    <lineage>
        <taxon>Bacteria</taxon>
        <taxon>Bacillati</taxon>
        <taxon>Bacillota</taxon>
        <taxon>Bacilli</taxon>
        <taxon>Bacillales</taxon>
        <taxon>Paenibacillaceae</taxon>
        <taxon>Paenibacillus</taxon>
    </lineage>
</organism>